<dbReference type="OrthoDB" id="8057740at2759"/>
<evidence type="ECO:0008006" key="3">
    <source>
        <dbReference type="Google" id="ProtNLM"/>
    </source>
</evidence>
<dbReference type="InterPro" id="IPR043128">
    <property type="entry name" value="Rev_trsase/Diguanyl_cyclase"/>
</dbReference>
<dbReference type="PANTHER" id="PTHR33064">
    <property type="entry name" value="POL PROTEIN"/>
    <property type="match status" value="1"/>
</dbReference>
<dbReference type="EMBL" id="NBNE01003930">
    <property type="protein sequence ID" value="OWZ06508.1"/>
    <property type="molecule type" value="Genomic_DNA"/>
</dbReference>
<dbReference type="PANTHER" id="PTHR33064:SF37">
    <property type="entry name" value="RIBONUCLEASE H"/>
    <property type="match status" value="1"/>
</dbReference>
<sequence>MLYSSLFIWIDDILVHAKSARSLLDALRCFFDRVRSHGLRLSAVKSCLFKKEAKCNGISHDPARLQALAAWPLPVTGWLRDTISDYGRAVKPLHDKLEVVLSTVGRTRRLAADVTLEWTDAERRLFEVVKELIAWSQPLAFPSDGTEICGFTDASETGWGLIVTQVTNWEADLSP</sequence>
<dbReference type="InterPro" id="IPR043502">
    <property type="entry name" value="DNA/RNA_pol_sf"/>
</dbReference>
<dbReference type="AlphaFoldDB" id="A0A225VNN3"/>
<dbReference type="Proteomes" id="UP000198211">
    <property type="component" value="Unassembled WGS sequence"/>
</dbReference>
<accession>A0A225VNN3</accession>
<protein>
    <recommendedName>
        <fullName evidence="3">Reverse transcriptase domain-containing protein</fullName>
    </recommendedName>
</protein>
<evidence type="ECO:0000313" key="2">
    <source>
        <dbReference type="Proteomes" id="UP000198211"/>
    </source>
</evidence>
<organism evidence="1 2">
    <name type="scientific">Phytophthora megakarya</name>
    <dbReference type="NCBI Taxonomy" id="4795"/>
    <lineage>
        <taxon>Eukaryota</taxon>
        <taxon>Sar</taxon>
        <taxon>Stramenopiles</taxon>
        <taxon>Oomycota</taxon>
        <taxon>Peronosporomycetes</taxon>
        <taxon>Peronosporales</taxon>
        <taxon>Peronosporaceae</taxon>
        <taxon>Phytophthora</taxon>
    </lineage>
</organism>
<comment type="caution">
    <text evidence="1">The sequence shown here is derived from an EMBL/GenBank/DDBJ whole genome shotgun (WGS) entry which is preliminary data.</text>
</comment>
<proteinExistence type="predicted"/>
<gene>
    <name evidence="1" type="ORF">PHMEG_00021227</name>
</gene>
<dbReference type="InterPro" id="IPR051320">
    <property type="entry name" value="Viral_Replic_Matur_Polypro"/>
</dbReference>
<reference evidence="2" key="1">
    <citation type="submission" date="2017-03" db="EMBL/GenBank/DDBJ databases">
        <title>Phytopthora megakarya and P. palmivora, two closely related causual agents of cacao black pod achieved similar genome size and gene model numbers by different mechanisms.</title>
        <authorList>
            <person name="Ali S."/>
            <person name="Shao J."/>
            <person name="Larry D.J."/>
            <person name="Kronmiller B."/>
            <person name="Shen D."/>
            <person name="Strem M.D."/>
            <person name="Melnick R.L."/>
            <person name="Guiltinan M.J."/>
            <person name="Tyler B.M."/>
            <person name="Meinhardt L.W."/>
            <person name="Bailey B.A."/>
        </authorList>
    </citation>
    <scope>NUCLEOTIDE SEQUENCE [LARGE SCALE GENOMIC DNA]</scope>
    <source>
        <strain evidence="2">zdho120</strain>
    </source>
</reference>
<dbReference type="SUPFAM" id="SSF56672">
    <property type="entry name" value="DNA/RNA polymerases"/>
    <property type="match status" value="1"/>
</dbReference>
<evidence type="ECO:0000313" key="1">
    <source>
        <dbReference type="EMBL" id="OWZ06508.1"/>
    </source>
</evidence>
<keyword evidence="2" id="KW-1185">Reference proteome</keyword>
<dbReference type="Gene3D" id="3.30.70.270">
    <property type="match status" value="1"/>
</dbReference>
<name>A0A225VNN3_9STRA</name>